<proteinExistence type="predicted"/>
<keyword evidence="2" id="KW-1185">Reference proteome</keyword>
<evidence type="ECO:0000313" key="2">
    <source>
        <dbReference type="Proteomes" id="UP000006538"/>
    </source>
</evidence>
<evidence type="ECO:0000313" key="1">
    <source>
        <dbReference type="EMBL" id="ADO99877.1"/>
    </source>
</evidence>
<dbReference type="RefSeq" id="YP_004323468.1">
    <property type="nucleotide sequence ID" value="NC_015284.1"/>
</dbReference>
<dbReference type="KEGG" id="vg:10327970"/>
<organism evidence="1 2">
    <name type="scientific">Prochlorococcus phage P-HM2</name>
    <dbReference type="NCBI Taxonomy" id="445696"/>
    <lineage>
        <taxon>Viruses</taxon>
        <taxon>Duplodnaviria</taxon>
        <taxon>Heunggongvirae</taxon>
        <taxon>Uroviricota</taxon>
        <taxon>Caudoviricetes</taxon>
        <taxon>Eurybiavirus</taxon>
        <taxon>Eurybiavirus PHM2</taxon>
    </lineage>
</organism>
<accession>E3SSU9</accession>
<dbReference type="EMBL" id="GU075905">
    <property type="protein sequence ID" value="ADO99877.1"/>
    <property type="molecule type" value="Genomic_DNA"/>
</dbReference>
<dbReference type="GeneID" id="10327970"/>
<reference evidence="1 2" key="1">
    <citation type="journal article" date="2010" name="Environ. Microbiol.">
        <title>Genomic analysis of oceanic cyanobacterial myoviruses compared with T4-like myoviruses from diverse hosts and environments.</title>
        <authorList>
            <person name="Sullivan M.B."/>
            <person name="Huang K.H."/>
            <person name="Ignacio-Espinoza J.C."/>
            <person name="Berlin A.M."/>
            <person name="Kelly L."/>
            <person name="Weigele P.R."/>
            <person name="DeFrancesco A.S."/>
            <person name="Kern S.E."/>
            <person name="Thompson L.R."/>
            <person name="Young S."/>
            <person name="Yandava C."/>
            <person name="Fu R."/>
            <person name="Krastins B."/>
            <person name="Chase M."/>
            <person name="Sarracino D."/>
            <person name="Osburne M.S."/>
            <person name="Henn M.R."/>
            <person name="Chisholm S.W."/>
        </authorList>
    </citation>
    <scope>NUCLEOTIDE SEQUENCE [LARGE SCALE GENOMIC DNA]</scope>
    <source>
        <strain evidence="1">M4-259</strain>
    </source>
</reference>
<gene>
    <name evidence="1" type="ORF">PHM2_099</name>
</gene>
<name>E3SSU9_9CAUD</name>
<sequence>MTKKYYIARHDPRITEILTAELTFNQYGVTVFSIDEAWVRDLHKLHGSYEEVTEDIGEWGVKHFGEVRTEVKVTSEDPLSSENIMGDVSTEGKTVVTLPQERIDAAIAFMKVAAKLIIEDEYDRKFLTLKAEESKIEQYLWDAQITEANNLEGETPLLNSIATAKGIAVSDVATAVLAGNKTFNDKVKALYDSMLVLKQEFKSCATIKELNVLWQKYMGVPMPFSQMEEEGLIGEDGIPPVVPTGLQF</sequence>
<dbReference type="Proteomes" id="UP000006538">
    <property type="component" value="Segment"/>
</dbReference>
<protein>
    <submittedName>
        <fullName evidence="1">Uncharacterized protein</fullName>
    </submittedName>
</protein>